<evidence type="ECO:0000313" key="1">
    <source>
        <dbReference type="EMBL" id="AMF99202.1"/>
    </source>
</evidence>
<gene>
    <name evidence="1" type="ORF">AL538_16450</name>
    <name evidence="2" type="ORF">VCHENC02_3445</name>
</gene>
<proteinExistence type="predicted"/>
<evidence type="ECO:0000313" key="2">
    <source>
        <dbReference type="EMBL" id="EKM30851.1"/>
    </source>
</evidence>
<dbReference type="EMBL" id="AJSR01001458">
    <property type="protein sequence ID" value="EKM30851.1"/>
    <property type="molecule type" value="Genomic_DNA"/>
</dbReference>
<dbReference type="Pfam" id="PF16695">
    <property type="entry name" value="Tai4"/>
    <property type="match status" value="1"/>
</dbReference>
<accession>A0A454CWU8</accession>
<keyword evidence="4" id="KW-1185">Reference proteome</keyword>
<organism evidence="2 3">
    <name type="scientific">Vibrio harveyi</name>
    <name type="common">Beneckea harveyi</name>
    <dbReference type="NCBI Taxonomy" id="669"/>
    <lineage>
        <taxon>Bacteria</taxon>
        <taxon>Pseudomonadati</taxon>
        <taxon>Pseudomonadota</taxon>
        <taxon>Gammaproteobacteria</taxon>
        <taxon>Vibrionales</taxon>
        <taxon>Vibrionaceae</taxon>
        <taxon>Vibrio</taxon>
    </lineage>
</organism>
<dbReference type="GeneID" id="83582050"/>
<dbReference type="Proteomes" id="UP000008367">
    <property type="component" value="Unassembled WGS sequence"/>
</dbReference>
<dbReference type="Proteomes" id="UP000067422">
    <property type="component" value="Chromosome 1"/>
</dbReference>
<dbReference type="KEGG" id="vhr:AL538_16450"/>
<dbReference type="Gene3D" id="1.20.120.1620">
    <property type="match status" value="1"/>
</dbReference>
<sequence length="119" mass="13270">MKTLKNSVWLGCVGWFYSLLVGASPLENHSNEQLLTNFALASCIATFYPKTEVAKDAKVAMQGYVEFSDLSIEVFAGIHELIDRKAVEQYQAKRGGTVELAYCIDFSHSEQVQRLTTSD</sequence>
<evidence type="ECO:0000313" key="3">
    <source>
        <dbReference type="Proteomes" id="UP000008367"/>
    </source>
</evidence>
<dbReference type="InterPro" id="IPR038314">
    <property type="entry name" value="T6SS_sf"/>
</dbReference>
<name>A0A454CWU8_VIBHA</name>
<evidence type="ECO:0000313" key="4">
    <source>
        <dbReference type="Proteomes" id="UP000067422"/>
    </source>
</evidence>
<dbReference type="AlphaFoldDB" id="A0A454CWU8"/>
<protein>
    <submittedName>
        <fullName evidence="2">Uncharacterized protein</fullName>
    </submittedName>
</protein>
<dbReference type="RefSeq" id="WP_009701546.1">
    <property type="nucleotide sequence ID" value="NZ_AP031614.1"/>
</dbReference>
<reference evidence="4" key="2">
    <citation type="submission" date="2015-12" db="EMBL/GenBank/DDBJ databases">
        <title>FDA dAtabase for Regulatory Grade micrObial Sequences (FDA-ARGOS): Supporting development and validation of Infectious Disease Dx tests.</title>
        <authorList>
            <person name="Hoffmann M."/>
            <person name="Allard M."/>
            <person name="Evans P."/>
            <person name="Brown E."/>
            <person name="Tallon L.J."/>
            <person name="Sadzewicz L."/>
            <person name="Sengamalay N."/>
            <person name="Ott S."/>
            <person name="Godinez A."/>
            <person name="Nagaraj S."/>
            <person name="Vyas G."/>
            <person name="Aluvathingal J."/>
            <person name="Nadendla S."/>
            <person name="Geyer C."/>
            <person name="Sichtig H."/>
        </authorList>
    </citation>
    <scope>NUCLEOTIDE SEQUENCE [LARGE SCALE GENOMIC DNA]</scope>
    <source>
        <strain evidence="4">ATCC 43516</strain>
    </source>
</reference>
<dbReference type="OrthoDB" id="5906595at2"/>
<dbReference type="InterPro" id="IPR032032">
    <property type="entry name" value="Tai4"/>
</dbReference>
<dbReference type="EMBL" id="CP014038">
    <property type="protein sequence ID" value="AMF99202.1"/>
    <property type="molecule type" value="Genomic_DNA"/>
</dbReference>
<reference evidence="1" key="3">
    <citation type="submission" date="2018-01" db="EMBL/GenBank/DDBJ databases">
        <title>FDA dAtabase for Regulatory Grade micrObial Sequences (FDA-ARGOS): Supporting development and validation of Infectious Disease Dx tests.</title>
        <authorList>
            <person name="Hoffmann M."/>
            <person name="Allard M."/>
            <person name="Evans P."/>
            <person name="Brown E."/>
            <person name="Tallon L."/>
            <person name="Sadzewicz L."/>
            <person name="Sengamalay N."/>
            <person name="Ott S."/>
            <person name="Godinez A."/>
            <person name="Nagaraj S."/>
            <person name="Vyas G."/>
            <person name="Aluvathingal J."/>
            <person name="Nadendla S."/>
            <person name="Geyer C."/>
            <person name="Sichtig H."/>
        </authorList>
    </citation>
    <scope>NUCLEOTIDE SEQUENCE</scope>
    <source>
        <strain evidence="1">FDAARGOS_107</strain>
    </source>
</reference>
<reference evidence="2 3" key="1">
    <citation type="submission" date="2012-10" db="EMBL/GenBank/DDBJ databases">
        <title>Genome sequence of Vibrio Cholerae HENC-02.</title>
        <authorList>
            <person name="Eppinger M."/>
            <person name="Hasan N.A."/>
            <person name="Sengamalay N."/>
            <person name="Hine E."/>
            <person name="Su Q."/>
            <person name="Daugherty S.C."/>
            <person name="Young S."/>
            <person name="Sadzewicz L."/>
            <person name="Tallon L."/>
            <person name="Cebula T.A."/>
            <person name="Ravel J."/>
            <person name="Colwell R.R."/>
        </authorList>
    </citation>
    <scope>NUCLEOTIDE SEQUENCE [LARGE SCALE GENOMIC DNA]</scope>
    <source>
        <strain evidence="2 3">HENC-02</strain>
    </source>
</reference>